<dbReference type="AlphaFoldDB" id="A0A9N9IA82"/>
<feature type="non-terminal residue" evidence="1">
    <location>
        <position position="1"/>
    </location>
</feature>
<evidence type="ECO:0000313" key="2">
    <source>
        <dbReference type="Proteomes" id="UP000789375"/>
    </source>
</evidence>
<protein>
    <submittedName>
        <fullName evidence="1">8503_t:CDS:1</fullName>
    </submittedName>
</protein>
<dbReference type="Proteomes" id="UP000789375">
    <property type="component" value="Unassembled WGS sequence"/>
</dbReference>
<proteinExistence type="predicted"/>
<organism evidence="1 2">
    <name type="scientific">Funneliformis mosseae</name>
    <name type="common">Endomycorrhizal fungus</name>
    <name type="synonym">Glomus mosseae</name>
    <dbReference type="NCBI Taxonomy" id="27381"/>
    <lineage>
        <taxon>Eukaryota</taxon>
        <taxon>Fungi</taxon>
        <taxon>Fungi incertae sedis</taxon>
        <taxon>Mucoromycota</taxon>
        <taxon>Glomeromycotina</taxon>
        <taxon>Glomeromycetes</taxon>
        <taxon>Glomerales</taxon>
        <taxon>Glomeraceae</taxon>
        <taxon>Funneliformis</taxon>
    </lineage>
</organism>
<name>A0A9N9IA82_FUNMO</name>
<gene>
    <name evidence="1" type="ORF">FMOSSE_LOCUS15427</name>
</gene>
<reference evidence="1" key="1">
    <citation type="submission" date="2021-06" db="EMBL/GenBank/DDBJ databases">
        <authorList>
            <person name="Kallberg Y."/>
            <person name="Tangrot J."/>
            <person name="Rosling A."/>
        </authorList>
    </citation>
    <scope>NUCLEOTIDE SEQUENCE</scope>
    <source>
        <strain evidence="1">87-6 pot B 2015</strain>
    </source>
</reference>
<evidence type="ECO:0000313" key="1">
    <source>
        <dbReference type="EMBL" id="CAG8727223.1"/>
    </source>
</evidence>
<keyword evidence="2" id="KW-1185">Reference proteome</keyword>
<comment type="caution">
    <text evidence="1">The sequence shown here is derived from an EMBL/GenBank/DDBJ whole genome shotgun (WGS) entry which is preliminary data.</text>
</comment>
<accession>A0A9N9IA82</accession>
<sequence length="53" mass="6189">DFFQAENANKSDHHSAEDMYVELNNIADKKEISAKFIPKIKLHIVILFDMQQL</sequence>
<dbReference type="EMBL" id="CAJVPP010015561">
    <property type="protein sequence ID" value="CAG8727223.1"/>
    <property type="molecule type" value="Genomic_DNA"/>
</dbReference>